<accession>A0ABT3GIF2</accession>
<evidence type="ECO:0000256" key="1">
    <source>
        <dbReference type="SAM" id="Phobius"/>
    </source>
</evidence>
<dbReference type="Proteomes" id="UP001320876">
    <property type="component" value="Unassembled WGS sequence"/>
</dbReference>
<reference evidence="2 3" key="1">
    <citation type="submission" date="2022-10" db="EMBL/GenBank/DDBJ databases">
        <title>Luteolibacter arcticus strain CCTCC AB 2014275, whole genome shotgun sequencing project.</title>
        <authorList>
            <person name="Zhao G."/>
            <person name="Shen L."/>
        </authorList>
    </citation>
    <scope>NUCLEOTIDE SEQUENCE [LARGE SCALE GENOMIC DNA]</scope>
    <source>
        <strain evidence="2 3">CCTCC AB 2014275</strain>
    </source>
</reference>
<feature type="transmembrane region" description="Helical" evidence="1">
    <location>
        <begin position="33"/>
        <end position="54"/>
    </location>
</feature>
<keyword evidence="1" id="KW-1133">Transmembrane helix</keyword>
<dbReference type="RefSeq" id="WP_264487397.1">
    <property type="nucleotide sequence ID" value="NZ_JAPDDT010000004.1"/>
</dbReference>
<feature type="transmembrane region" description="Helical" evidence="1">
    <location>
        <begin position="74"/>
        <end position="98"/>
    </location>
</feature>
<protein>
    <recommendedName>
        <fullName evidence="4">Transmembrane protein</fullName>
    </recommendedName>
</protein>
<keyword evidence="1" id="KW-0812">Transmembrane</keyword>
<evidence type="ECO:0000313" key="3">
    <source>
        <dbReference type="Proteomes" id="UP001320876"/>
    </source>
</evidence>
<evidence type="ECO:0000313" key="2">
    <source>
        <dbReference type="EMBL" id="MCW1923292.1"/>
    </source>
</evidence>
<keyword evidence="3" id="KW-1185">Reference proteome</keyword>
<proteinExistence type="predicted"/>
<organism evidence="2 3">
    <name type="scientific">Luteolibacter arcticus</name>
    <dbReference type="NCBI Taxonomy" id="1581411"/>
    <lineage>
        <taxon>Bacteria</taxon>
        <taxon>Pseudomonadati</taxon>
        <taxon>Verrucomicrobiota</taxon>
        <taxon>Verrucomicrobiia</taxon>
        <taxon>Verrucomicrobiales</taxon>
        <taxon>Verrucomicrobiaceae</taxon>
        <taxon>Luteolibacter</taxon>
    </lineage>
</organism>
<keyword evidence="1" id="KW-0472">Membrane</keyword>
<name>A0ABT3GIF2_9BACT</name>
<dbReference type="EMBL" id="JAPDDT010000004">
    <property type="protein sequence ID" value="MCW1923292.1"/>
    <property type="molecule type" value="Genomic_DNA"/>
</dbReference>
<gene>
    <name evidence="2" type="ORF">OKA05_12070</name>
</gene>
<evidence type="ECO:0008006" key="4">
    <source>
        <dbReference type="Google" id="ProtNLM"/>
    </source>
</evidence>
<sequence length="108" mass="12488">MAEDDEWNFRAPAEGLPVKPEQLDRFRRLLTELMFCLAGLPVFSLAATCIKPPLRIPPSPRTSLPPLPEWEILFYRWTPLVLLGLAFTCLVWLVVVLLRMAELKTRRE</sequence>
<comment type="caution">
    <text evidence="2">The sequence shown here is derived from an EMBL/GenBank/DDBJ whole genome shotgun (WGS) entry which is preliminary data.</text>
</comment>